<organism evidence="1 2">
    <name type="scientific">Fadolivirus FV1/VV64</name>
    <dbReference type="NCBI Taxonomy" id="3070911"/>
    <lineage>
        <taxon>Viruses</taxon>
        <taxon>Varidnaviria</taxon>
        <taxon>Bamfordvirae</taxon>
        <taxon>Nucleocytoviricota</taxon>
        <taxon>Megaviricetes</taxon>
        <taxon>Imitervirales</taxon>
        <taxon>Mimiviridae</taxon>
        <taxon>Klosneuvirinae</taxon>
        <taxon>Fadolivirus</taxon>
        <taxon>Fadolivirus algeromassiliense</taxon>
    </lineage>
</organism>
<dbReference type="PANTHER" id="PTHR12978">
    <property type="entry name" value="HISTIDINE TRIAD HIT PROTEIN MEMBER"/>
    <property type="match status" value="1"/>
</dbReference>
<evidence type="ECO:0000313" key="2">
    <source>
        <dbReference type="Proteomes" id="UP001162001"/>
    </source>
</evidence>
<dbReference type="Pfam" id="PF11969">
    <property type="entry name" value="DcpS_C"/>
    <property type="match status" value="1"/>
</dbReference>
<dbReference type="GO" id="GO:0016787">
    <property type="term" value="F:hydrolase activity"/>
    <property type="evidence" value="ECO:0007669"/>
    <property type="project" value="InterPro"/>
</dbReference>
<keyword evidence="2" id="KW-1185">Reference proteome</keyword>
<evidence type="ECO:0000313" key="1">
    <source>
        <dbReference type="EMBL" id="QKF93699.1"/>
    </source>
</evidence>
<dbReference type="InterPro" id="IPR008594">
    <property type="entry name" value="DcpS/DCS2"/>
</dbReference>
<protein>
    <recommendedName>
        <fullName evidence="3">Scavenger mRNA decapping enzyme</fullName>
    </recommendedName>
</protein>
<sequence length="261" mass="31242">MDFSKIKDLKLITSSEHQNSQTFLGKYNNNDIIIKIKGITDYDFDFNKATNLNQIMNNDRFYKYICNNISQYEIIIVYPVLEEDYHKYLCKRKRIIETPEMYYTKIYPQIINQDLAWIDNIINGVKETETIVYSDENIVMIPDLKWSSKNIDDMYYLVIFKNKNLRSIRDLNQSYLPLLKKTKEICINKINELHSINSNQLRLYFHYHPSFWQLHLHINLITNPWHGASIDFAHLLTSVCMNIELVNDYYQKANIEINEIM</sequence>
<dbReference type="Proteomes" id="UP001162001">
    <property type="component" value="Segment"/>
</dbReference>
<gene>
    <name evidence="1" type="ORF">Fadolivirus_1_241</name>
</gene>
<dbReference type="EMBL" id="MT418680">
    <property type="protein sequence ID" value="QKF93699.1"/>
    <property type="molecule type" value="Genomic_DNA"/>
</dbReference>
<accession>A0A7D3QVN0</accession>
<dbReference type="PANTHER" id="PTHR12978:SF0">
    <property type="entry name" value="M7GPPPX DIPHOSPHATASE"/>
    <property type="match status" value="1"/>
</dbReference>
<reference evidence="1 2" key="1">
    <citation type="submission" date="2020-04" db="EMBL/GenBank/DDBJ databases">
        <title>Advantages and limits of metagenomic assembly and binning of a giant virus.</title>
        <authorList>
            <person name="Schulz F."/>
            <person name="Andreani J."/>
            <person name="Francis R."/>
            <person name="Boudjemaa H."/>
            <person name="Bou Khalil J.Y."/>
            <person name="Lee J."/>
            <person name="La Scola B."/>
            <person name="Woyke T."/>
        </authorList>
    </citation>
    <scope>NUCLEOTIDE SEQUENCE [LARGE SCALE GENOMIC DNA]</scope>
    <source>
        <strain evidence="1 2">FV1/VV64</strain>
    </source>
</reference>
<name>A0A7D3QVN0_9VIRU</name>
<dbReference type="GO" id="GO:0000340">
    <property type="term" value="F:RNA 7-methylguanosine cap binding"/>
    <property type="evidence" value="ECO:0007669"/>
    <property type="project" value="TreeGrafter"/>
</dbReference>
<dbReference type="Gene3D" id="3.30.428.10">
    <property type="entry name" value="HIT-like"/>
    <property type="match status" value="1"/>
</dbReference>
<dbReference type="GO" id="GO:0000290">
    <property type="term" value="P:deadenylation-dependent decapping of nuclear-transcribed mRNA"/>
    <property type="evidence" value="ECO:0007669"/>
    <property type="project" value="InterPro"/>
</dbReference>
<proteinExistence type="predicted"/>
<dbReference type="InterPro" id="IPR036265">
    <property type="entry name" value="HIT-like_sf"/>
</dbReference>
<evidence type="ECO:0008006" key="3">
    <source>
        <dbReference type="Google" id="ProtNLM"/>
    </source>
</evidence>
<dbReference type="SUPFAM" id="SSF54197">
    <property type="entry name" value="HIT-like"/>
    <property type="match status" value="1"/>
</dbReference>